<keyword evidence="2" id="KW-1185">Reference proteome</keyword>
<organism evidence="1 2">
    <name type="scientific">Sulfitobacter sediminilitoris</name>
    <dbReference type="NCBI Taxonomy" id="2698830"/>
    <lineage>
        <taxon>Bacteria</taxon>
        <taxon>Pseudomonadati</taxon>
        <taxon>Pseudomonadota</taxon>
        <taxon>Alphaproteobacteria</taxon>
        <taxon>Rhodobacterales</taxon>
        <taxon>Roseobacteraceae</taxon>
        <taxon>Sulfitobacter</taxon>
    </lineage>
</organism>
<protein>
    <submittedName>
        <fullName evidence="1">Uncharacterized protein</fullName>
    </submittedName>
</protein>
<gene>
    <name evidence="1" type="ORF">GV827_11200</name>
</gene>
<evidence type="ECO:0000313" key="2">
    <source>
        <dbReference type="Proteomes" id="UP000468591"/>
    </source>
</evidence>
<dbReference type="RefSeq" id="WP_164353901.1">
    <property type="nucleotide sequence ID" value="NZ_JAABNT010000006.1"/>
</dbReference>
<evidence type="ECO:0000313" key="1">
    <source>
        <dbReference type="EMBL" id="NEK22968.1"/>
    </source>
</evidence>
<dbReference type="EMBL" id="JAABNT010000006">
    <property type="protein sequence ID" value="NEK22968.1"/>
    <property type="molecule type" value="Genomic_DNA"/>
</dbReference>
<sequence length="133" mass="15438">MSYSPDDWRKAITSLIKKTSKNEITWELSDLFKADAWTEVDRSYQCPIKDKKYVVSETRGRHYVDDDEFYWTNGNDFSIFSSENFEEVRLASAPSDMHVIGSLFSAAEANYIFNKNVLGDLLEWDWPSVFATP</sequence>
<accession>A0A6P0CCR6</accession>
<dbReference type="Proteomes" id="UP000468591">
    <property type="component" value="Unassembled WGS sequence"/>
</dbReference>
<reference evidence="1 2" key="1">
    <citation type="submission" date="2020-01" db="EMBL/GenBank/DDBJ databases">
        <title>Sulfitobacter sediminilitoris sp. nov., isolated from a tidal flat.</title>
        <authorList>
            <person name="Park S."/>
            <person name="Yoon J.-H."/>
        </authorList>
    </citation>
    <scope>NUCLEOTIDE SEQUENCE [LARGE SCALE GENOMIC DNA]</scope>
    <source>
        <strain evidence="1 2">JBTF-M27</strain>
    </source>
</reference>
<name>A0A6P0CCR6_9RHOB</name>
<comment type="caution">
    <text evidence="1">The sequence shown here is derived from an EMBL/GenBank/DDBJ whole genome shotgun (WGS) entry which is preliminary data.</text>
</comment>
<proteinExistence type="predicted"/>
<dbReference type="AlphaFoldDB" id="A0A6P0CCR6"/>